<comment type="caution">
    <text evidence="1">The sequence shown here is derived from an EMBL/GenBank/DDBJ whole genome shotgun (WGS) entry which is preliminary data.</text>
</comment>
<keyword evidence="2" id="KW-1185">Reference proteome</keyword>
<evidence type="ECO:0000313" key="1">
    <source>
        <dbReference type="EMBL" id="GJE01928.1"/>
    </source>
</evidence>
<sequence>MRETFHIEVTGPEGLIQRTSVRVAGLEAARERALRLFRRARVPQRAGPAAEAVQILDGAGREVFRWSVWDEGGLRA</sequence>
<accession>A0ABQ4SJ65</accession>
<gene>
    <name evidence="1" type="ORF">GMJLKIPL_3870</name>
</gene>
<reference evidence="1" key="1">
    <citation type="journal article" date="2021" name="Front. Microbiol.">
        <title>Comprehensive Comparative Genomics and Phenotyping of Methylobacterium Species.</title>
        <authorList>
            <person name="Alessa O."/>
            <person name="Ogura Y."/>
            <person name="Fujitani Y."/>
            <person name="Takami H."/>
            <person name="Hayashi T."/>
            <person name="Sahin N."/>
            <person name="Tani A."/>
        </authorList>
    </citation>
    <scope>NUCLEOTIDE SEQUENCE</scope>
    <source>
        <strain evidence="1">DSM 17168</strain>
    </source>
</reference>
<dbReference type="RefSeq" id="WP_238237174.1">
    <property type="nucleotide sequence ID" value="NZ_BPQQ01000044.1"/>
</dbReference>
<name>A0ABQ4SJ65_9HYPH</name>
<evidence type="ECO:0000313" key="2">
    <source>
        <dbReference type="Proteomes" id="UP001055153"/>
    </source>
</evidence>
<reference evidence="1" key="2">
    <citation type="submission" date="2021-08" db="EMBL/GenBank/DDBJ databases">
        <authorList>
            <person name="Tani A."/>
            <person name="Ola A."/>
            <person name="Ogura Y."/>
            <person name="Katsura K."/>
            <person name="Hayashi T."/>
        </authorList>
    </citation>
    <scope>NUCLEOTIDE SEQUENCE</scope>
    <source>
        <strain evidence="1">DSM 17168</strain>
    </source>
</reference>
<dbReference type="Proteomes" id="UP001055153">
    <property type="component" value="Unassembled WGS sequence"/>
</dbReference>
<dbReference type="EMBL" id="BPQQ01000044">
    <property type="protein sequence ID" value="GJE01928.1"/>
    <property type="molecule type" value="Genomic_DNA"/>
</dbReference>
<protein>
    <submittedName>
        <fullName evidence="1">Uncharacterized protein</fullName>
    </submittedName>
</protein>
<organism evidence="1 2">
    <name type="scientific">Methylobacterium isbiliense</name>
    <dbReference type="NCBI Taxonomy" id="315478"/>
    <lineage>
        <taxon>Bacteria</taxon>
        <taxon>Pseudomonadati</taxon>
        <taxon>Pseudomonadota</taxon>
        <taxon>Alphaproteobacteria</taxon>
        <taxon>Hyphomicrobiales</taxon>
        <taxon>Methylobacteriaceae</taxon>
        <taxon>Methylobacterium</taxon>
    </lineage>
</organism>
<proteinExistence type="predicted"/>